<dbReference type="STRING" id="1236989.JCM15548_1813"/>
<dbReference type="InterPro" id="IPR036291">
    <property type="entry name" value="NAD(P)-bd_dom_sf"/>
</dbReference>
<dbReference type="Proteomes" id="UP000032900">
    <property type="component" value="Unassembled WGS sequence"/>
</dbReference>
<dbReference type="GO" id="GO:0004764">
    <property type="term" value="F:shikimate 3-dehydrogenase (NADP+) activity"/>
    <property type="evidence" value="ECO:0007669"/>
    <property type="project" value="InterPro"/>
</dbReference>
<keyword evidence="2" id="KW-1185">Reference proteome</keyword>
<dbReference type="PANTHER" id="PTHR21089:SF1">
    <property type="entry name" value="BIFUNCTIONAL 3-DEHYDROQUINATE DEHYDRATASE_SHIKIMATE DEHYDROGENASE, CHLOROPLASTIC"/>
    <property type="match status" value="1"/>
</dbReference>
<name>A0A0E9LUY6_9BACT</name>
<protein>
    <submittedName>
        <fullName evidence="1">Shikimate 5-dehydrogenase I alpha</fullName>
    </submittedName>
</protein>
<accession>A0A0E9LUY6</accession>
<proteinExistence type="predicted"/>
<dbReference type="Gene3D" id="3.40.50.720">
    <property type="entry name" value="NAD(P)-binding Rossmann-like Domain"/>
    <property type="match status" value="1"/>
</dbReference>
<dbReference type="InterPro" id="IPR022893">
    <property type="entry name" value="Shikimate_DH_fam"/>
</dbReference>
<gene>
    <name evidence="1" type="ORF">JCM15548_1813</name>
</gene>
<evidence type="ECO:0000313" key="1">
    <source>
        <dbReference type="EMBL" id="GAO28690.1"/>
    </source>
</evidence>
<dbReference type="GO" id="GO:0019632">
    <property type="term" value="P:shikimate metabolic process"/>
    <property type="evidence" value="ECO:0007669"/>
    <property type="project" value="TreeGrafter"/>
</dbReference>
<dbReference type="GO" id="GO:0050661">
    <property type="term" value="F:NADP binding"/>
    <property type="evidence" value="ECO:0007669"/>
    <property type="project" value="TreeGrafter"/>
</dbReference>
<dbReference type="GO" id="GO:0009423">
    <property type="term" value="P:chorismate biosynthetic process"/>
    <property type="evidence" value="ECO:0007669"/>
    <property type="project" value="TreeGrafter"/>
</dbReference>
<evidence type="ECO:0000313" key="2">
    <source>
        <dbReference type="Proteomes" id="UP000032900"/>
    </source>
</evidence>
<dbReference type="AlphaFoldDB" id="A0A0E9LUY6"/>
<dbReference type="GO" id="GO:0005829">
    <property type="term" value="C:cytosol"/>
    <property type="evidence" value="ECO:0007669"/>
    <property type="project" value="TreeGrafter"/>
</dbReference>
<sequence length="89" mass="10163">MSYDALTPEIISEYKLIINTSPVGMYPHVEECPPLSYDAISKKHLIFDLIYNPDRTLLMKKAAENGAVVKNGLEMLHLQAEKAWTIWNE</sequence>
<reference evidence="1 2" key="1">
    <citation type="journal article" date="2015" name="Microbes Environ.">
        <title>Distribution and evolution of nitrogen fixation genes in the phylum bacteroidetes.</title>
        <authorList>
            <person name="Inoue J."/>
            <person name="Oshima K."/>
            <person name="Suda W."/>
            <person name="Sakamoto M."/>
            <person name="Iino T."/>
            <person name="Noda S."/>
            <person name="Hongoh Y."/>
            <person name="Hattori M."/>
            <person name="Ohkuma M."/>
        </authorList>
    </citation>
    <scope>NUCLEOTIDE SEQUENCE [LARGE SCALE GENOMIC DNA]</scope>
    <source>
        <strain evidence="1">JCM 15548</strain>
    </source>
</reference>
<dbReference type="PANTHER" id="PTHR21089">
    <property type="entry name" value="SHIKIMATE DEHYDROGENASE"/>
    <property type="match status" value="1"/>
</dbReference>
<dbReference type="EMBL" id="BAZW01000004">
    <property type="protein sequence ID" value="GAO28690.1"/>
    <property type="molecule type" value="Genomic_DNA"/>
</dbReference>
<organism evidence="1 2">
    <name type="scientific">Geofilum rubicundum JCM 15548</name>
    <dbReference type="NCBI Taxonomy" id="1236989"/>
    <lineage>
        <taxon>Bacteria</taxon>
        <taxon>Pseudomonadati</taxon>
        <taxon>Bacteroidota</taxon>
        <taxon>Bacteroidia</taxon>
        <taxon>Marinilabiliales</taxon>
        <taxon>Marinilabiliaceae</taxon>
        <taxon>Geofilum</taxon>
    </lineage>
</organism>
<dbReference type="SUPFAM" id="SSF51735">
    <property type="entry name" value="NAD(P)-binding Rossmann-fold domains"/>
    <property type="match status" value="1"/>
</dbReference>
<comment type="caution">
    <text evidence="1">The sequence shown here is derived from an EMBL/GenBank/DDBJ whole genome shotgun (WGS) entry which is preliminary data.</text>
</comment>